<keyword evidence="2" id="KW-1185">Reference proteome</keyword>
<dbReference type="RefSeq" id="WP_136335613.1">
    <property type="nucleotide sequence ID" value="NZ_QXMP01000009.1"/>
</dbReference>
<evidence type="ECO:0000313" key="2">
    <source>
        <dbReference type="Proteomes" id="UP000305939"/>
    </source>
</evidence>
<reference evidence="1 2" key="1">
    <citation type="submission" date="2019-04" db="EMBL/GenBank/DDBJ databases">
        <title>Draft genome sequence of Robertkochia marina CC-AMO-30D.</title>
        <authorList>
            <person name="Hameed A."/>
            <person name="Lin S.-Y."/>
            <person name="Shahina M."/>
            <person name="Lai W.-A."/>
            <person name="Young C.-C."/>
        </authorList>
    </citation>
    <scope>NUCLEOTIDE SEQUENCE [LARGE SCALE GENOMIC DNA]</scope>
    <source>
        <strain evidence="1 2">CC-AMO-30D</strain>
    </source>
</reference>
<gene>
    <name evidence="1" type="ORF">E7Z59_07025</name>
</gene>
<sequence length="185" mass="21241">MNEPKDQAKYISCYNSFDSSLVNLIPKKIPNSYLSLGYASLDYFNGIDDYAGMYITTRITNVDELNLIRAKYSKEAKSIKHSLDSSLIVINTYGKLENSVQGNYNSEAPIPVPQYAICEPNESTHLWERIKDLEIIIVDYRFTDLLKRPDSKKRKDLPEELSTGFSKGITINKTNMTLQKWVIVW</sequence>
<dbReference type="Proteomes" id="UP000305939">
    <property type="component" value="Unassembled WGS sequence"/>
</dbReference>
<name>A0A4S3M047_9FLAO</name>
<protein>
    <submittedName>
        <fullName evidence="1">Uncharacterized protein</fullName>
    </submittedName>
</protein>
<organism evidence="1 2">
    <name type="scientific">Robertkochia marina</name>
    <dbReference type="NCBI Taxonomy" id="1227945"/>
    <lineage>
        <taxon>Bacteria</taxon>
        <taxon>Pseudomonadati</taxon>
        <taxon>Bacteroidota</taxon>
        <taxon>Flavobacteriia</taxon>
        <taxon>Flavobacteriales</taxon>
        <taxon>Flavobacteriaceae</taxon>
        <taxon>Robertkochia</taxon>
    </lineage>
</organism>
<evidence type="ECO:0000313" key="1">
    <source>
        <dbReference type="EMBL" id="THD67407.1"/>
    </source>
</evidence>
<comment type="caution">
    <text evidence="1">The sequence shown here is derived from an EMBL/GenBank/DDBJ whole genome shotgun (WGS) entry which is preliminary data.</text>
</comment>
<accession>A0A4S3M047</accession>
<dbReference type="EMBL" id="SSMC01000002">
    <property type="protein sequence ID" value="THD67407.1"/>
    <property type="molecule type" value="Genomic_DNA"/>
</dbReference>
<proteinExistence type="predicted"/>
<dbReference type="AlphaFoldDB" id="A0A4S3M047"/>